<dbReference type="Pfam" id="PF01148">
    <property type="entry name" value="CTP_transf_1"/>
    <property type="match status" value="1"/>
</dbReference>
<organism evidence="1 2">
    <name type="scientific">Campylobacter jejuni</name>
    <dbReference type="NCBI Taxonomy" id="197"/>
    <lineage>
        <taxon>Bacteria</taxon>
        <taxon>Pseudomonadati</taxon>
        <taxon>Campylobacterota</taxon>
        <taxon>Epsilonproteobacteria</taxon>
        <taxon>Campylobacterales</taxon>
        <taxon>Campylobacteraceae</taxon>
        <taxon>Campylobacter</taxon>
    </lineage>
</organism>
<keyword evidence="1" id="KW-0808">Transferase</keyword>
<comment type="caution">
    <text evidence="1">The sequence shown here is derived from an EMBL/GenBank/DDBJ whole genome shotgun (WGS) entry which is preliminary data.</text>
</comment>
<evidence type="ECO:0000313" key="2">
    <source>
        <dbReference type="Proteomes" id="UP001199644"/>
    </source>
</evidence>
<proteinExistence type="predicted"/>
<dbReference type="Proteomes" id="UP001199644">
    <property type="component" value="Unassembled WGS sequence"/>
</dbReference>
<dbReference type="RefSeq" id="WP_240381702.1">
    <property type="nucleotide sequence ID" value="NZ_JAJUOL010000541.1"/>
</dbReference>
<gene>
    <name evidence="1" type="ORF">LZC39_12755</name>
</gene>
<evidence type="ECO:0000313" key="1">
    <source>
        <dbReference type="EMBL" id="MCH3852960.1"/>
    </source>
</evidence>
<sequence>IPGHGGILDRIDAVIIATFVMVALL</sequence>
<feature type="non-terminal residue" evidence="1">
    <location>
        <position position="1"/>
    </location>
</feature>
<keyword evidence="1" id="KW-0548">Nucleotidyltransferase</keyword>
<name>A0AAW5EJB3_CAMJU</name>
<reference evidence="1" key="1">
    <citation type="submission" date="2021-12" db="EMBL/GenBank/DDBJ databases">
        <title>Prevalence of phenicol resistance gene fexA in Campylobacter isolated from poultry supply chain.</title>
        <authorList>
            <person name="Tang B."/>
            <person name="Zheng X."/>
            <person name="Lin J."/>
            <person name="Lin R."/>
            <person name="Yang H."/>
            <person name="Shen Z."/>
            <person name="Xia F."/>
        </authorList>
    </citation>
    <scope>NUCLEOTIDE SEQUENCE</scope>
    <source>
        <strain evidence="1">CJHN2011004</strain>
    </source>
</reference>
<dbReference type="GO" id="GO:0004605">
    <property type="term" value="F:phosphatidate cytidylyltransferase activity"/>
    <property type="evidence" value="ECO:0007669"/>
    <property type="project" value="UniProtKB-EC"/>
</dbReference>
<dbReference type="AlphaFoldDB" id="A0AAW5EJB3"/>
<protein>
    <submittedName>
        <fullName evidence="1">Phosphatidate cytidylyltransferase</fullName>
        <ecNumber evidence="1">2.7.7.41</ecNumber>
    </submittedName>
</protein>
<dbReference type="EC" id="2.7.7.41" evidence="1"/>
<accession>A0AAW5EJB3</accession>
<dbReference type="EMBL" id="JAJUOL010000541">
    <property type="protein sequence ID" value="MCH3852960.1"/>
    <property type="molecule type" value="Genomic_DNA"/>
</dbReference>